<feature type="domain" description="PKD" evidence="13">
    <location>
        <begin position="785"/>
        <end position="856"/>
    </location>
</feature>
<evidence type="ECO:0000259" key="13">
    <source>
        <dbReference type="PROSITE" id="PS50093"/>
    </source>
</evidence>
<dbReference type="NCBIfam" id="TIGR03501">
    <property type="entry name" value="GlyGly_CTERM"/>
    <property type="match status" value="1"/>
</dbReference>
<proteinExistence type="predicted"/>
<evidence type="ECO:0000313" key="14">
    <source>
        <dbReference type="EMBL" id="TRY13758.1"/>
    </source>
</evidence>
<evidence type="ECO:0000256" key="6">
    <source>
        <dbReference type="ARBA" id="ARBA00022729"/>
    </source>
</evidence>
<dbReference type="InterPro" id="IPR013783">
    <property type="entry name" value="Ig-like_fold"/>
</dbReference>
<dbReference type="SMART" id="SM00089">
    <property type="entry name" value="PKD"/>
    <property type="match status" value="2"/>
</dbReference>
<keyword evidence="15" id="KW-1185">Reference proteome</keyword>
<keyword evidence="7" id="KW-0378">Hydrolase</keyword>
<evidence type="ECO:0000256" key="10">
    <source>
        <dbReference type="ARBA" id="ARBA00023026"/>
    </source>
</evidence>
<dbReference type="GO" id="GO:0005576">
    <property type="term" value="C:extracellular region"/>
    <property type="evidence" value="ECO:0007669"/>
    <property type="project" value="UniProtKB-SubCell"/>
</dbReference>
<keyword evidence="4 14" id="KW-0645">Protease</keyword>
<keyword evidence="3" id="KW-0964">Secreted</keyword>
<name>A0A553JMR0_SHEHA</name>
<dbReference type="GO" id="GO:0008237">
    <property type="term" value="F:metallopeptidase activity"/>
    <property type="evidence" value="ECO:0007669"/>
    <property type="project" value="UniProtKB-KW"/>
</dbReference>
<keyword evidence="10" id="KW-0843">Virulence</keyword>
<dbReference type="SUPFAM" id="SSF55486">
    <property type="entry name" value="Metalloproteases ('zincins'), catalytic domain"/>
    <property type="match status" value="1"/>
</dbReference>
<evidence type="ECO:0000313" key="15">
    <source>
        <dbReference type="Proteomes" id="UP000318126"/>
    </source>
</evidence>
<dbReference type="Pfam" id="PF05547">
    <property type="entry name" value="Peptidase_M6"/>
    <property type="match status" value="1"/>
</dbReference>
<keyword evidence="8" id="KW-0862">Zinc</keyword>
<dbReference type="Gene3D" id="2.60.40.10">
    <property type="entry name" value="Immunoglobulins"/>
    <property type="match status" value="2"/>
</dbReference>
<dbReference type="Pfam" id="PF18911">
    <property type="entry name" value="PKD_4"/>
    <property type="match status" value="2"/>
</dbReference>
<dbReference type="EMBL" id="VKGK01000016">
    <property type="protein sequence ID" value="TRY13758.1"/>
    <property type="molecule type" value="Genomic_DNA"/>
</dbReference>
<dbReference type="GO" id="GO:0006508">
    <property type="term" value="P:proteolysis"/>
    <property type="evidence" value="ECO:0007669"/>
    <property type="project" value="UniProtKB-KW"/>
</dbReference>
<keyword evidence="9" id="KW-0106">Calcium</keyword>
<gene>
    <name evidence="14" type="ORF">FN961_13850</name>
</gene>
<evidence type="ECO:0000256" key="9">
    <source>
        <dbReference type="ARBA" id="ARBA00022837"/>
    </source>
</evidence>
<evidence type="ECO:0000256" key="5">
    <source>
        <dbReference type="ARBA" id="ARBA00022723"/>
    </source>
</evidence>
<comment type="cofactor">
    <cofactor evidence="1">
        <name>Zn(2+)</name>
        <dbReference type="ChEBI" id="CHEBI:29105"/>
    </cofactor>
</comment>
<keyword evidence="5" id="KW-0479">Metal-binding</keyword>
<reference evidence="15" key="1">
    <citation type="submission" date="2019-07" db="EMBL/GenBank/DDBJ databases">
        <title>Shewanella sp. YLB-08 draft genomic sequence.</title>
        <authorList>
            <person name="Yu L."/>
        </authorList>
    </citation>
    <scope>NUCLEOTIDE SEQUENCE [LARGE SCALE GENOMIC DNA]</scope>
    <source>
        <strain evidence="15">JCM 20706</strain>
    </source>
</reference>
<dbReference type="GO" id="GO:0046872">
    <property type="term" value="F:metal ion binding"/>
    <property type="evidence" value="ECO:0007669"/>
    <property type="project" value="UniProtKB-KW"/>
</dbReference>
<dbReference type="Pfam" id="PF20773">
    <property type="entry name" value="InhA-like_MAM"/>
    <property type="match status" value="1"/>
</dbReference>
<dbReference type="NCBIfam" id="TIGR03296">
    <property type="entry name" value="M6dom_TIGR03296"/>
    <property type="match status" value="1"/>
</dbReference>
<dbReference type="Proteomes" id="UP000318126">
    <property type="component" value="Unassembled WGS sequence"/>
</dbReference>
<evidence type="ECO:0000256" key="3">
    <source>
        <dbReference type="ARBA" id="ARBA00022525"/>
    </source>
</evidence>
<organism evidence="14 15">
    <name type="scientific">Shewanella hanedai</name>
    <name type="common">Alteromonas hanedai</name>
    <dbReference type="NCBI Taxonomy" id="25"/>
    <lineage>
        <taxon>Bacteria</taxon>
        <taxon>Pseudomonadati</taxon>
        <taxon>Pseudomonadota</taxon>
        <taxon>Gammaproteobacteria</taxon>
        <taxon>Alteromonadales</taxon>
        <taxon>Shewanellaceae</taxon>
        <taxon>Shewanella</taxon>
    </lineage>
</organism>
<dbReference type="PROSITE" id="PS50093">
    <property type="entry name" value="PKD"/>
    <property type="match status" value="2"/>
</dbReference>
<evidence type="ECO:0000256" key="7">
    <source>
        <dbReference type="ARBA" id="ARBA00022801"/>
    </source>
</evidence>
<comment type="subcellular location">
    <subcellularLocation>
        <location evidence="2">Secreted</location>
    </subcellularLocation>
</comment>
<dbReference type="OrthoDB" id="275270at2"/>
<dbReference type="CDD" id="cd00146">
    <property type="entry name" value="PKD"/>
    <property type="match status" value="2"/>
</dbReference>
<evidence type="ECO:0000256" key="4">
    <source>
        <dbReference type="ARBA" id="ARBA00022670"/>
    </source>
</evidence>
<feature type="domain" description="PKD" evidence="13">
    <location>
        <begin position="851"/>
        <end position="930"/>
    </location>
</feature>
<comment type="caution">
    <text evidence="14">The sequence shown here is derived from an EMBL/GenBank/DDBJ whole genome shotgun (WGS) entry which is preliminary data.</text>
</comment>
<evidence type="ECO:0000256" key="12">
    <source>
        <dbReference type="SAM" id="MobiDB-lite"/>
    </source>
</evidence>
<sequence length="964" mass="102542">MERNKNSGALSSICLSVILSFMSPGLVAKPIETSKATLADAGVINKDQILYWLIKRGEVSSDATDEEKLAAVNAYSHRVNGVQNKGDLLSAKFEQKRLKEASLRQSKRNKSGLSASARKSEAQANSEVTKTVKVLGVLIDFPDLPHDNNRLSASDTPMYYPNYPTAHYQNMMFSTTGFTGPQQQNLLTGYQYYQAVSGESFFFTGNVKGWFTAANNAAFYGGNDSTDNDNDKAVPELVKEAVTQAVAGMSASELASYDVEDPFDADGDGNLDEPDGDIDHVMLFHSSIGEEAGGGVLGNEGKDAIWSHRFFVYTGNEPGYTIPGTGKKVFGYTVQPIDAAAGVVVHEFGHDLGLPDEYDTTNEGDGSPVASWSVMAGGSWTGAIPGTVPSGFSPYARSYLQDKFKGRWINEQEVLLTSIGKSGLDVIINEAVNHSLVNQISIPLPSATIPFKQPYAGEYQYYSGQGHLLNNALSFEVDLPSSTPLTLTMKAHWNIEIDYDYAQVMVDGVVISGDYTKASNTVNSAREIITGNSGSISGSEGTNNWVDLEYNLSAYAGRDNAQISIIYKTDQAEGNYGFVFDDLQITNGATVVHSDNAETANTMVLNGFSRINDERPGAASRYVVQLRSHNGVDAGLDSHTYEPGVLMWLENLGYSDNNSSTHAGAGLIGVIDADQNFIGEKGNRDSATSSQVRDATFSMFNQSSYNGDSHLSSISMFDDSQDYSAPTQPQSGIILPELGLTMEVVAQSSDSSNATVRFNYGGSTTGPPTSDLTSSISISQQVAGTVTFTATVTGGDGNYSYLWNFGDNGATSAETTPTYVYKASGTYQVKLTVTDGSGASVEKAGTVTVSLPIPPVAGFTSTADDLKVTFTNTTTGGEGAMTYLWNFGDGQTSTALSPSHTYAAAGTYTVKLTVTDSLNVVSSKSSSLSVADTVPLVASNGIGGGSLGWLTLCLLGLLGFRRGN</sequence>
<evidence type="ECO:0000256" key="1">
    <source>
        <dbReference type="ARBA" id="ARBA00001947"/>
    </source>
</evidence>
<dbReference type="Pfam" id="PF20774">
    <property type="entry name" value="InhA-like_VEG"/>
    <property type="match status" value="1"/>
</dbReference>
<dbReference type="InterPro" id="IPR008757">
    <property type="entry name" value="Peptidase_M6-like_domain"/>
</dbReference>
<keyword evidence="11 14" id="KW-0482">Metalloprotease</keyword>
<dbReference type="InterPro" id="IPR048665">
    <property type="entry name" value="InhA-like_VEG"/>
</dbReference>
<dbReference type="InterPro" id="IPR022409">
    <property type="entry name" value="PKD/Chitinase_dom"/>
</dbReference>
<dbReference type="InterPro" id="IPR035986">
    <property type="entry name" value="PKD_dom_sf"/>
</dbReference>
<dbReference type="AlphaFoldDB" id="A0A553JMR0"/>
<dbReference type="PANTHER" id="PTHR13062:SF12">
    <property type="entry name" value="ALPHA-2-MACROGLOBULIN DOMAIN-CONTAINING PROTEIN"/>
    <property type="match status" value="1"/>
</dbReference>
<protein>
    <submittedName>
        <fullName evidence="14">M6 family metalloprotease domain-containing protein</fullName>
    </submittedName>
</protein>
<dbReference type="PANTHER" id="PTHR13062">
    <property type="entry name" value="COLLAGENASE"/>
    <property type="match status" value="1"/>
</dbReference>
<feature type="region of interest" description="Disordered" evidence="12">
    <location>
        <begin position="100"/>
        <end position="124"/>
    </location>
</feature>
<evidence type="ECO:0000256" key="2">
    <source>
        <dbReference type="ARBA" id="ARBA00004613"/>
    </source>
</evidence>
<accession>A0A553JMR0</accession>
<dbReference type="SUPFAM" id="SSF49299">
    <property type="entry name" value="PKD domain"/>
    <property type="match status" value="2"/>
</dbReference>
<dbReference type="InterPro" id="IPR000601">
    <property type="entry name" value="PKD_dom"/>
</dbReference>
<dbReference type="RefSeq" id="WP_144040770.1">
    <property type="nucleotide sequence ID" value="NZ_BMPL01000016.1"/>
</dbReference>
<dbReference type="InterPro" id="IPR020008">
    <property type="entry name" value="GlyGly_CTERM"/>
</dbReference>
<keyword evidence="6" id="KW-0732">Signal</keyword>
<evidence type="ECO:0000256" key="11">
    <source>
        <dbReference type="ARBA" id="ARBA00023049"/>
    </source>
</evidence>
<evidence type="ECO:0000256" key="8">
    <source>
        <dbReference type="ARBA" id="ARBA00022833"/>
    </source>
</evidence>